<dbReference type="NCBIfam" id="TIGR04272">
    <property type="entry name" value="cxxc_cxxc_Mbark"/>
    <property type="match status" value="1"/>
</dbReference>
<feature type="domain" description="CxxC-x17-CxxC" evidence="3">
    <location>
        <begin position="61"/>
        <end position="96"/>
    </location>
</feature>
<keyword evidence="4" id="KW-0418">Kinase</keyword>
<feature type="domain" description="Probable zinc-binding" evidence="2">
    <location>
        <begin position="3"/>
        <end position="49"/>
    </location>
</feature>
<evidence type="ECO:0000256" key="1">
    <source>
        <dbReference type="SAM" id="MobiDB-lite"/>
    </source>
</evidence>
<evidence type="ECO:0000313" key="4">
    <source>
        <dbReference type="EMBL" id="CDX04426.1"/>
    </source>
</evidence>
<protein>
    <submittedName>
        <fullName evidence="4">Nucleoside diphosphate kinase</fullName>
    </submittedName>
</protein>
<dbReference type="GO" id="GO:0016301">
    <property type="term" value="F:kinase activity"/>
    <property type="evidence" value="ECO:0007669"/>
    <property type="project" value="UniProtKB-KW"/>
</dbReference>
<dbReference type="InterPro" id="IPR026363">
    <property type="entry name" value="CxxC-x17-CxxC_dom"/>
</dbReference>
<dbReference type="OMA" id="ENEPARC"/>
<gene>
    <name evidence="4" type="ORF">DPCES_4540</name>
</gene>
<evidence type="ECO:0000259" key="2">
    <source>
        <dbReference type="Pfam" id="PF13451"/>
    </source>
</evidence>
<dbReference type="Pfam" id="PF13451">
    <property type="entry name" value="zf_Tbcl"/>
    <property type="match status" value="1"/>
</dbReference>
<dbReference type="RefSeq" id="WP_011461672.1">
    <property type="nucleotide sequence ID" value="NZ_CABKQQ010000049.1"/>
</dbReference>
<organism evidence="4">
    <name type="scientific">Desulfitobacterium hafniense</name>
    <name type="common">Desulfitobacterium frappieri</name>
    <dbReference type="NCBI Taxonomy" id="49338"/>
    <lineage>
        <taxon>Bacteria</taxon>
        <taxon>Bacillati</taxon>
        <taxon>Bacillota</taxon>
        <taxon>Clostridia</taxon>
        <taxon>Eubacteriales</taxon>
        <taxon>Desulfitobacteriaceae</taxon>
        <taxon>Desulfitobacterium</taxon>
    </lineage>
</organism>
<reference evidence="4" key="1">
    <citation type="submission" date="2014-07" db="EMBL/GenBank/DDBJ databases">
        <authorList>
            <person name="Hornung V.Bastian."/>
        </authorList>
    </citation>
    <scope>NUCLEOTIDE SEQUENCE</scope>
    <source>
        <strain evidence="4">PCE-S</strain>
    </source>
</reference>
<keyword evidence="4" id="KW-0808">Transferase</keyword>
<accession>A0A098B994</accession>
<dbReference type="OrthoDB" id="5505402at2"/>
<proteinExistence type="predicted"/>
<feature type="region of interest" description="Disordered" evidence="1">
    <location>
        <begin position="42"/>
        <end position="61"/>
    </location>
</feature>
<dbReference type="AlphaFoldDB" id="A0A098B994"/>
<sequence>MFADKVLSCKDCGAEFVFSASEQEFYAEKGFTNEPGRCPSCRSARKAQNRNGGGYSSRPQREMFPATCSSCGKETTVPFQPTGDKPVYCRDCYTPRKRSNW</sequence>
<dbReference type="PATRIC" id="fig|49338.4.peg.4885"/>
<dbReference type="Pfam" id="PF23477">
    <property type="entry name" value="zf_Tbcl_2"/>
    <property type="match status" value="1"/>
</dbReference>
<dbReference type="EMBL" id="LK996017">
    <property type="protein sequence ID" value="CDX04426.1"/>
    <property type="molecule type" value="Genomic_DNA"/>
</dbReference>
<evidence type="ECO:0000259" key="3">
    <source>
        <dbReference type="Pfam" id="PF23477"/>
    </source>
</evidence>
<name>A0A098B994_DESHA</name>
<dbReference type="InterPro" id="IPR025306">
    <property type="entry name" value="Zn-bnd_dom_prob"/>
</dbReference>